<accession>A0A0V1L7M9</accession>
<proteinExistence type="predicted"/>
<organism evidence="1 2">
    <name type="scientific">Trichinella nativa</name>
    <dbReference type="NCBI Taxonomy" id="6335"/>
    <lineage>
        <taxon>Eukaryota</taxon>
        <taxon>Metazoa</taxon>
        <taxon>Ecdysozoa</taxon>
        <taxon>Nematoda</taxon>
        <taxon>Enoplea</taxon>
        <taxon>Dorylaimia</taxon>
        <taxon>Trichinellida</taxon>
        <taxon>Trichinellidae</taxon>
        <taxon>Trichinella</taxon>
    </lineage>
</organism>
<evidence type="ECO:0000313" key="1">
    <source>
        <dbReference type="EMBL" id="KRZ55413.1"/>
    </source>
</evidence>
<evidence type="ECO:0000313" key="2">
    <source>
        <dbReference type="Proteomes" id="UP000054721"/>
    </source>
</evidence>
<gene>
    <name evidence="1" type="ORF">T02_9076</name>
</gene>
<keyword evidence="2" id="KW-1185">Reference proteome</keyword>
<dbReference type="AlphaFoldDB" id="A0A0V1L7M9"/>
<dbReference type="Proteomes" id="UP000054721">
    <property type="component" value="Unassembled WGS sequence"/>
</dbReference>
<sequence length="133" mass="15419">MGNIEERNSKRKQDRRKSNFLLVIREASLICLSEKTCSLVRVDESCKSRMYKLCFYWYNVANDTELRRCIPKLIKNPLKRSFIPAAGCRHGFAFTQLLCQLCRKSRLGPHSLGSFTKICIVHANSNSRYLKIS</sequence>
<dbReference type="EMBL" id="JYDW01000115">
    <property type="protein sequence ID" value="KRZ55413.1"/>
    <property type="molecule type" value="Genomic_DNA"/>
</dbReference>
<reference evidence="1 2" key="1">
    <citation type="submission" date="2015-05" db="EMBL/GenBank/DDBJ databases">
        <title>Evolution of Trichinella species and genotypes.</title>
        <authorList>
            <person name="Korhonen P.K."/>
            <person name="Edoardo P."/>
            <person name="Giuseppe L.R."/>
            <person name="Gasser R.B."/>
        </authorList>
    </citation>
    <scope>NUCLEOTIDE SEQUENCE [LARGE SCALE GENOMIC DNA]</scope>
    <source>
        <strain evidence="1">ISS10</strain>
    </source>
</reference>
<dbReference type="OrthoDB" id="5920553at2759"/>
<comment type="caution">
    <text evidence="1">The sequence shown here is derived from an EMBL/GenBank/DDBJ whole genome shotgun (WGS) entry which is preliminary data.</text>
</comment>
<name>A0A0V1L7M9_9BILA</name>
<protein>
    <submittedName>
        <fullName evidence="1">Uncharacterized protein</fullName>
    </submittedName>
</protein>